<dbReference type="InterPro" id="IPR015510">
    <property type="entry name" value="PGRP"/>
</dbReference>
<evidence type="ECO:0000259" key="3">
    <source>
        <dbReference type="SMART" id="SM00701"/>
    </source>
</evidence>
<dbReference type="Gene3D" id="1.10.3130.20">
    <property type="entry name" value="Phycobilisome linker domain"/>
    <property type="match status" value="1"/>
</dbReference>
<evidence type="ECO:0000259" key="2">
    <source>
        <dbReference type="SMART" id="SM00644"/>
    </source>
</evidence>
<accession>A0ABQ2B1I5</accession>
<dbReference type="InterPro" id="IPR038255">
    <property type="entry name" value="PBS_linker_sf"/>
</dbReference>
<organism evidence="4 5">
    <name type="scientific">Isoptericola cucumis</name>
    <dbReference type="NCBI Taxonomy" id="1776856"/>
    <lineage>
        <taxon>Bacteria</taxon>
        <taxon>Bacillati</taxon>
        <taxon>Actinomycetota</taxon>
        <taxon>Actinomycetes</taxon>
        <taxon>Micrococcales</taxon>
        <taxon>Promicromonosporaceae</taxon>
        <taxon>Isoptericola</taxon>
    </lineage>
</organism>
<name>A0ABQ2B1I5_9MICO</name>
<dbReference type="Pfam" id="PF01510">
    <property type="entry name" value="Amidase_2"/>
    <property type="match status" value="1"/>
</dbReference>
<keyword evidence="5" id="KW-1185">Reference proteome</keyword>
<reference evidence="5" key="1">
    <citation type="journal article" date="2019" name="Int. J. Syst. Evol. Microbiol.">
        <title>The Global Catalogue of Microorganisms (GCM) 10K type strain sequencing project: providing services to taxonomists for standard genome sequencing and annotation.</title>
        <authorList>
            <consortium name="The Broad Institute Genomics Platform"/>
            <consortium name="The Broad Institute Genome Sequencing Center for Infectious Disease"/>
            <person name="Wu L."/>
            <person name="Ma J."/>
        </authorList>
    </citation>
    <scope>NUCLEOTIDE SEQUENCE [LARGE SCALE GENOMIC DNA]</scope>
    <source>
        <strain evidence="5">CCM 8653</strain>
    </source>
</reference>
<evidence type="ECO:0000256" key="1">
    <source>
        <dbReference type="ARBA" id="ARBA00007553"/>
    </source>
</evidence>
<dbReference type="InterPro" id="IPR036505">
    <property type="entry name" value="Amidase/PGRP_sf"/>
</dbReference>
<feature type="domain" description="Peptidoglycan recognition protein family" evidence="3">
    <location>
        <begin position="236"/>
        <end position="395"/>
    </location>
</feature>
<dbReference type="PANTHER" id="PTHR11022:SF41">
    <property type="entry name" value="PEPTIDOGLYCAN-RECOGNITION PROTEIN LC-RELATED"/>
    <property type="match status" value="1"/>
</dbReference>
<dbReference type="SMART" id="SM00644">
    <property type="entry name" value="Ami_2"/>
    <property type="match status" value="1"/>
</dbReference>
<dbReference type="Gene3D" id="3.40.80.10">
    <property type="entry name" value="Peptidoglycan recognition protein-like"/>
    <property type="match status" value="1"/>
</dbReference>
<evidence type="ECO:0000313" key="5">
    <source>
        <dbReference type="Proteomes" id="UP000632535"/>
    </source>
</evidence>
<dbReference type="PANTHER" id="PTHR11022">
    <property type="entry name" value="PEPTIDOGLYCAN RECOGNITION PROTEIN"/>
    <property type="match status" value="1"/>
</dbReference>
<comment type="similarity">
    <text evidence="1">Belongs to the N-acetylmuramoyl-L-alanine amidase 2 family.</text>
</comment>
<dbReference type="SMART" id="SM00701">
    <property type="entry name" value="PGRP"/>
    <property type="match status" value="1"/>
</dbReference>
<comment type="caution">
    <text evidence="4">The sequence shown here is derived from an EMBL/GenBank/DDBJ whole genome shotgun (WGS) entry which is preliminary data.</text>
</comment>
<protein>
    <recommendedName>
        <fullName evidence="6">N-acetylmuramoyl-L-alanine amidase</fullName>
    </recommendedName>
</protein>
<gene>
    <name evidence="4" type="ORF">GCM10007368_05770</name>
</gene>
<dbReference type="InterPro" id="IPR006619">
    <property type="entry name" value="PGRP_domain_met/bac"/>
</dbReference>
<proteinExistence type="inferred from homology"/>
<evidence type="ECO:0000313" key="4">
    <source>
        <dbReference type="EMBL" id="GGI05361.1"/>
    </source>
</evidence>
<dbReference type="SUPFAM" id="SSF55846">
    <property type="entry name" value="N-acetylmuramoyl-L-alanine amidase-like"/>
    <property type="match status" value="1"/>
</dbReference>
<evidence type="ECO:0008006" key="6">
    <source>
        <dbReference type="Google" id="ProtNLM"/>
    </source>
</evidence>
<dbReference type="EMBL" id="BMDG01000002">
    <property type="protein sequence ID" value="GGI05361.1"/>
    <property type="molecule type" value="Genomic_DNA"/>
</dbReference>
<sequence>MARHARHARLTTPPTRSVVGKAITLGIVPALALSALGPTATALTTDQTPERATGATDSALADAATTDASIETLAVTEAPAVETERVADVTEAAPEPAAEAATVEEGVVVLDTTDTAGRAAGTVEAPDGFQTVGAAWPRELGTTVPELQVRTRSSDGTWTGWTHLEMQSDGADEESAIASSAPLYVGESDAVQIATVDPRRSVPVGVELTLVSSDQVTTEAATTSGAVAAAAETVGPTIITRDEWGANPQCDLGEDYTGATWRPAPGGLKAASVHHTVNPNDYDTVAEAMQAIKNDQVYHQQTNGWCDIGYNFLVDKWGNVYEGAAGSIDEAIIGAHTGGFNTGTVGVAMLGTFTAEAGMTPTGAQQAAVADIAAYRLAEYDVAPTGSVTLTSAGKTAGGRFEAGTQVPLDRIFSHRDTHFTECPGEMGYEVLPAIRAQAAERAVVHLSAEAVANLVQSIYKDALGREATVGEVAFWQADVAADGPTRLIAAMEASTKYRKARIVNAYKRLLGFTPTAARIDAELRLIVSGQTVDEVDMRLMSSSTYYRAEGGTDAAYVRALYAEMLGRVPTKSQTTLWTGRLATQGRAAVVRSIWNNPQATSRRVVAAYQHYLGVNPTSGQSSYWVERLSANDRSDAAMRAAITATDKYAARADARY</sequence>
<dbReference type="Proteomes" id="UP000632535">
    <property type="component" value="Unassembled WGS sequence"/>
</dbReference>
<dbReference type="CDD" id="cd06583">
    <property type="entry name" value="PGRP"/>
    <property type="match status" value="1"/>
</dbReference>
<feature type="domain" description="N-acetylmuramoyl-L-alanine amidase" evidence="2">
    <location>
        <begin position="256"/>
        <end position="425"/>
    </location>
</feature>
<dbReference type="InterPro" id="IPR002502">
    <property type="entry name" value="Amidase_domain"/>
</dbReference>